<name>A0ABR0BR44_PURLI</name>
<dbReference type="EMBL" id="JAWRVI010000041">
    <property type="protein sequence ID" value="KAK4086437.1"/>
    <property type="molecule type" value="Genomic_DNA"/>
</dbReference>
<dbReference type="Gene3D" id="3.50.50.60">
    <property type="entry name" value="FAD/NAD(P)-binding domain"/>
    <property type="match status" value="3"/>
</dbReference>
<evidence type="ECO:0000313" key="3">
    <source>
        <dbReference type="EMBL" id="KAK4086437.1"/>
    </source>
</evidence>
<proteinExistence type="predicted"/>
<accession>A0ABR0BR44</accession>
<keyword evidence="4" id="KW-1185">Reference proteome</keyword>
<sequence>MKMVVSRTVATDINRSEERSVGLALLLSLDPIAKPPSDCQPSILCAAFKVATMANAPDFDVVIIGAGISGINSAYRIQTAFPNYRYCILEARDNIGGTWDLFKYPGIRSDSDLFTFGFQWYPWHKNNPIATGDSIVQYLGEASSKHGIDKNIRFQHRLKHASWSSAHQEWALSVEARGEPTSISARFIIFGTGYYDYSTPLQAHIPGIDNFGGKVIHPQFWPEDLDYTDKKVVVIGSGATAVTLVPKLAEKAKMVTMLQRSPTYIAVLPNASSKSLIDYIMPRAVALRMKRLQWILLARITFTFCVTFPRLARWVLGLRTKRLLPKDMAFDPHFNPTYNPWTQRLCLCPDGDFYKALHGGHADIATGVIKTVTSTGINLESGDILDADIIVTATGLKLQLAGGATIHVDGKAVAPSDKFIWRGQMIQDVPNATFVIGYTNASWTLGAEATASMVVRLLGKMNEGGYSSVVPRVENPEDLKETALLNLNSTYVKNAGSIMPKAATTGPFAPRGSYLEDNFRAKHGAIKGLEWVREPLTK</sequence>
<comment type="caution">
    <text evidence="3">The sequence shown here is derived from an EMBL/GenBank/DDBJ whole genome shotgun (WGS) entry which is preliminary data.</text>
</comment>
<organism evidence="3 4">
    <name type="scientific">Purpureocillium lilacinum</name>
    <name type="common">Paecilomyces lilacinus</name>
    <dbReference type="NCBI Taxonomy" id="33203"/>
    <lineage>
        <taxon>Eukaryota</taxon>
        <taxon>Fungi</taxon>
        <taxon>Dikarya</taxon>
        <taxon>Ascomycota</taxon>
        <taxon>Pezizomycotina</taxon>
        <taxon>Sordariomycetes</taxon>
        <taxon>Hypocreomycetidae</taxon>
        <taxon>Hypocreales</taxon>
        <taxon>Ophiocordycipitaceae</taxon>
        <taxon>Purpureocillium</taxon>
    </lineage>
</organism>
<evidence type="ECO:0000256" key="1">
    <source>
        <dbReference type="ARBA" id="ARBA00001974"/>
    </source>
</evidence>
<dbReference type="InterPro" id="IPR036188">
    <property type="entry name" value="FAD/NAD-bd_sf"/>
</dbReference>
<gene>
    <name evidence="3" type="ORF">Purlil1_9283</name>
</gene>
<protein>
    <recommendedName>
        <fullName evidence="5">Flavin-binding monooxygenase</fullName>
    </recommendedName>
</protein>
<comment type="cofactor">
    <cofactor evidence="1">
        <name>FAD</name>
        <dbReference type="ChEBI" id="CHEBI:57692"/>
    </cofactor>
</comment>
<keyword evidence="2" id="KW-0560">Oxidoreductase</keyword>
<keyword evidence="2" id="KW-0503">Monooxygenase</keyword>
<dbReference type="Proteomes" id="UP001287286">
    <property type="component" value="Unassembled WGS sequence"/>
</dbReference>
<dbReference type="PANTHER" id="PTHR43872">
    <property type="entry name" value="MONOOXYGENASE, PUTATIVE (AFU_ORTHOLOGUE AFUA_8G02570)-RELATED"/>
    <property type="match status" value="1"/>
</dbReference>
<dbReference type="InterPro" id="IPR051820">
    <property type="entry name" value="FAD-binding_MO"/>
</dbReference>
<evidence type="ECO:0000313" key="4">
    <source>
        <dbReference type="Proteomes" id="UP001287286"/>
    </source>
</evidence>
<dbReference type="SUPFAM" id="SSF51905">
    <property type="entry name" value="FAD/NAD(P)-binding domain"/>
    <property type="match status" value="2"/>
</dbReference>
<dbReference type="PANTHER" id="PTHR43872:SF1">
    <property type="entry name" value="MONOOXYGENASE, PUTATIVE (AFU_ORTHOLOGUE AFUA_8G02570)-RELATED"/>
    <property type="match status" value="1"/>
</dbReference>
<dbReference type="Pfam" id="PF13738">
    <property type="entry name" value="Pyr_redox_3"/>
    <property type="match status" value="1"/>
</dbReference>
<evidence type="ECO:0000256" key="2">
    <source>
        <dbReference type="ARBA" id="ARBA00023033"/>
    </source>
</evidence>
<evidence type="ECO:0008006" key="5">
    <source>
        <dbReference type="Google" id="ProtNLM"/>
    </source>
</evidence>
<reference evidence="3 4" key="1">
    <citation type="journal article" date="2024" name="Microbiol. Resour. Announc.">
        <title>Genome annotations for the ascomycete fungi Trichoderma harzianum, Trichoderma aggressivum, and Purpureocillium lilacinum.</title>
        <authorList>
            <person name="Beijen E.P.W."/>
            <person name="Ohm R.A."/>
        </authorList>
    </citation>
    <scope>NUCLEOTIDE SEQUENCE [LARGE SCALE GENOMIC DNA]</scope>
    <source>
        <strain evidence="3 4">CBS 150709</strain>
    </source>
</reference>